<evidence type="ECO:0000313" key="3">
    <source>
        <dbReference type="EMBL" id="GBP00677.1"/>
    </source>
</evidence>
<gene>
    <name evidence="3" type="primary">pol</name>
    <name evidence="3" type="ORF">EVAR_71214_1</name>
</gene>
<dbReference type="EC" id="2.7.7.49" evidence="1"/>
<protein>
    <recommendedName>
        <fullName evidence="1">RNA-directed DNA polymerase</fullName>
        <ecNumber evidence="1">2.7.7.49</ecNumber>
    </recommendedName>
</protein>
<evidence type="ECO:0000259" key="2">
    <source>
        <dbReference type="PROSITE" id="PS50878"/>
    </source>
</evidence>
<dbReference type="Pfam" id="PF00078">
    <property type="entry name" value="RVT_1"/>
    <property type="match status" value="1"/>
</dbReference>
<dbReference type="GO" id="GO:0003964">
    <property type="term" value="F:RNA-directed DNA polymerase activity"/>
    <property type="evidence" value="ECO:0007669"/>
    <property type="project" value="UniProtKB-EC"/>
</dbReference>
<dbReference type="InterPro" id="IPR036397">
    <property type="entry name" value="RNaseH_sf"/>
</dbReference>
<dbReference type="InterPro" id="IPR012337">
    <property type="entry name" value="RNaseH-like_sf"/>
</dbReference>
<dbReference type="InterPro" id="IPR041577">
    <property type="entry name" value="RT_RNaseH_2"/>
</dbReference>
<sequence length="228" mass="25888">MHEVLRGLDFCFSYLDDVLVASSSEQEHFDHFKLIFQRFDEYGIVINLDKCCKAEVQFLGHLVNKDGIYPPPDKVTAISNYPKPTTVKEVRRFLAMINFYRRFLPNAAETQIPLLKYQKGNKRNDKTPVVWSPEAVNAFEKCKSDLVNATLLAHPMENKPICVMVDASDNAIDIVGPLPSSDGYAYLLTCIDRFTRWPEAFPLENITAEKVAEVFTRDGLHGLVSQAK</sequence>
<dbReference type="SUPFAM" id="SSF56672">
    <property type="entry name" value="DNA/RNA polymerases"/>
    <property type="match status" value="1"/>
</dbReference>
<reference evidence="3 4" key="1">
    <citation type="journal article" date="2019" name="Commun. Biol.">
        <title>The bagworm genome reveals a unique fibroin gene that provides high tensile strength.</title>
        <authorList>
            <person name="Kono N."/>
            <person name="Nakamura H."/>
            <person name="Ohtoshi R."/>
            <person name="Tomita M."/>
            <person name="Numata K."/>
            <person name="Arakawa K."/>
        </authorList>
    </citation>
    <scope>NUCLEOTIDE SEQUENCE [LARGE SCALE GENOMIC DNA]</scope>
</reference>
<dbReference type="GO" id="GO:0042575">
    <property type="term" value="C:DNA polymerase complex"/>
    <property type="evidence" value="ECO:0007669"/>
    <property type="project" value="UniProtKB-ARBA"/>
</dbReference>
<dbReference type="Proteomes" id="UP000299102">
    <property type="component" value="Unassembled WGS sequence"/>
</dbReference>
<dbReference type="InterPro" id="IPR043502">
    <property type="entry name" value="DNA/RNA_pol_sf"/>
</dbReference>
<dbReference type="GO" id="GO:0003676">
    <property type="term" value="F:nucleic acid binding"/>
    <property type="evidence" value="ECO:0007669"/>
    <property type="project" value="InterPro"/>
</dbReference>
<dbReference type="PANTHER" id="PTHR33064">
    <property type="entry name" value="POL PROTEIN"/>
    <property type="match status" value="1"/>
</dbReference>
<organism evidence="3 4">
    <name type="scientific">Eumeta variegata</name>
    <name type="common">Bagworm moth</name>
    <name type="synonym">Eumeta japonica</name>
    <dbReference type="NCBI Taxonomy" id="151549"/>
    <lineage>
        <taxon>Eukaryota</taxon>
        <taxon>Metazoa</taxon>
        <taxon>Ecdysozoa</taxon>
        <taxon>Arthropoda</taxon>
        <taxon>Hexapoda</taxon>
        <taxon>Insecta</taxon>
        <taxon>Pterygota</taxon>
        <taxon>Neoptera</taxon>
        <taxon>Endopterygota</taxon>
        <taxon>Lepidoptera</taxon>
        <taxon>Glossata</taxon>
        <taxon>Ditrysia</taxon>
        <taxon>Tineoidea</taxon>
        <taxon>Psychidae</taxon>
        <taxon>Oiketicinae</taxon>
        <taxon>Eumeta</taxon>
    </lineage>
</organism>
<dbReference type="PANTHER" id="PTHR33064:SF37">
    <property type="entry name" value="RIBONUCLEASE H"/>
    <property type="match status" value="1"/>
</dbReference>
<evidence type="ECO:0000256" key="1">
    <source>
        <dbReference type="ARBA" id="ARBA00012493"/>
    </source>
</evidence>
<dbReference type="InterPro" id="IPR000477">
    <property type="entry name" value="RT_dom"/>
</dbReference>
<dbReference type="PROSITE" id="PS50878">
    <property type="entry name" value="RT_POL"/>
    <property type="match status" value="1"/>
</dbReference>
<dbReference type="SUPFAM" id="SSF53098">
    <property type="entry name" value="Ribonuclease H-like"/>
    <property type="match status" value="1"/>
</dbReference>
<proteinExistence type="predicted"/>
<dbReference type="AlphaFoldDB" id="A0A4C1SH26"/>
<accession>A0A4C1SH26</accession>
<dbReference type="Gene3D" id="3.30.70.270">
    <property type="match status" value="2"/>
</dbReference>
<dbReference type="Gene3D" id="3.30.420.10">
    <property type="entry name" value="Ribonuclease H-like superfamily/Ribonuclease H"/>
    <property type="match status" value="1"/>
</dbReference>
<dbReference type="OrthoDB" id="775972at2759"/>
<dbReference type="InterPro" id="IPR051320">
    <property type="entry name" value="Viral_Replic_Matur_Polypro"/>
</dbReference>
<keyword evidence="4" id="KW-1185">Reference proteome</keyword>
<dbReference type="EMBL" id="BGZK01006789">
    <property type="protein sequence ID" value="GBP00677.1"/>
    <property type="molecule type" value="Genomic_DNA"/>
</dbReference>
<name>A0A4C1SH26_EUMVA</name>
<dbReference type="InterPro" id="IPR043128">
    <property type="entry name" value="Rev_trsase/Diguanyl_cyclase"/>
</dbReference>
<dbReference type="Pfam" id="PF17919">
    <property type="entry name" value="RT_RNaseH_2"/>
    <property type="match status" value="1"/>
</dbReference>
<comment type="caution">
    <text evidence="3">The sequence shown here is derived from an EMBL/GenBank/DDBJ whole genome shotgun (WGS) entry which is preliminary data.</text>
</comment>
<dbReference type="FunFam" id="3.30.70.270:FF:000020">
    <property type="entry name" value="Transposon Tf2-6 polyprotein-like Protein"/>
    <property type="match status" value="1"/>
</dbReference>
<feature type="domain" description="Reverse transcriptase" evidence="2">
    <location>
        <begin position="1"/>
        <end position="63"/>
    </location>
</feature>
<dbReference type="STRING" id="151549.A0A4C1SH26"/>
<evidence type="ECO:0000313" key="4">
    <source>
        <dbReference type="Proteomes" id="UP000299102"/>
    </source>
</evidence>